<comment type="similarity">
    <text evidence="3 19">In the N-terminal section; belongs to the NnrE/AIBP family.</text>
</comment>
<dbReference type="Pfam" id="PF01256">
    <property type="entry name" value="Carb_kinase"/>
    <property type="match status" value="1"/>
</dbReference>
<comment type="caution">
    <text evidence="23">The sequence shown here is derived from an EMBL/GenBank/DDBJ whole genome shotgun (WGS) entry which is preliminary data.</text>
</comment>
<dbReference type="PROSITE" id="PS51383">
    <property type="entry name" value="YJEF_C_3"/>
    <property type="match status" value="1"/>
</dbReference>
<feature type="region of interest" description="Disordered" evidence="20">
    <location>
        <begin position="1"/>
        <end position="21"/>
    </location>
</feature>
<reference evidence="24" key="1">
    <citation type="submission" date="2019-03" db="EMBL/GenBank/DDBJ databases">
        <title>Aquabacterium pictum sp.nov., the first bacteriochlorophyll a-containing freshwater bacterium in the genus Aquabacterium of the class Betaproteobacteria.</title>
        <authorList>
            <person name="Hirose S."/>
            <person name="Tank M."/>
            <person name="Hara E."/>
            <person name="Tamaki H."/>
            <person name="Takaichi S."/>
            <person name="Haruta S."/>
            <person name="Hanada S."/>
        </authorList>
    </citation>
    <scope>NUCLEOTIDE SEQUENCE [LARGE SCALE GENOMIC DNA]</scope>
    <source>
        <strain evidence="24">W35</strain>
    </source>
</reference>
<comment type="function">
    <text evidence="14 19">Bifunctional enzyme that catalyzes the epimerization of the S- and R-forms of NAD(P)HX and the dehydration of the S-form of NAD(P)HX at the expense of ADP, which is converted to AMP. This allows the repair of both epimers of NAD(P)HX, a damaged form of NAD(P)H that is a result of enzymatic or heat-dependent hydration.</text>
</comment>
<dbReference type="AlphaFoldDB" id="A0A480AL41"/>
<evidence type="ECO:0000256" key="6">
    <source>
        <dbReference type="ARBA" id="ARBA00022741"/>
    </source>
</evidence>
<dbReference type="GO" id="GO:0005524">
    <property type="term" value="F:ATP binding"/>
    <property type="evidence" value="ECO:0007669"/>
    <property type="project" value="UniProtKB-UniRule"/>
</dbReference>
<proteinExistence type="inferred from homology"/>
<dbReference type="SUPFAM" id="SSF64153">
    <property type="entry name" value="YjeF N-terminal domain-like"/>
    <property type="match status" value="1"/>
</dbReference>
<dbReference type="NCBIfam" id="TIGR00197">
    <property type="entry name" value="yjeF_nterm"/>
    <property type="match status" value="1"/>
</dbReference>
<dbReference type="EC" id="5.1.99.6" evidence="19"/>
<name>A0A480AL41_9BURK</name>
<comment type="function">
    <text evidence="18">Catalyzes the epimerization of the S- and R-forms of NAD(P)HX, a damaged form of NAD(P)H that is a result of enzymatic or heat-dependent hydration. This is a prerequisite for the S-specific NAD(P)H-hydrate dehydratase to allow the repair of both epimers of NAD(P)HX.</text>
</comment>
<feature type="domain" description="YjeF C-terminal" evidence="21">
    <location>
        <begin position="260"/>
        <end position="531"/>
    </location>
</feature>
<protein>
    <recommendedName>
        <fullName evidence="19">Bifunctional NAD(P)H-hydrate repair enzyme</fullName>
    </recommendedName>
    <alternativeName>
        <fullName evidence="19">Nicotinamide nucleotide repair protein</fullName>
    </alternativeName>
    <domain>
        <recommendedName>
            <fullName evidence="19">ADP-dependent (S)-NAD(P)H-hydrate dehydratase</fullName>
            <ecNumber evidence="19">4.2.1.136</ecNumber>
        </recommendedName>
        <alternativeName>
            <fullName evidence="19">ADP-dependent NAD(P)HX dehydratase</fullName>
        </alternativeName>
    </domain>
    <domain>
        <recommendedName>
            <fullName evidence="19">NAD(P)H-hydrate epimerase</fullName>
            <ecNumber evidence="19">5.1.99.6</ecNumber>
        </recommendedName>
    </domain>
</protein>
<feature type="binding site" evidence="17">
    <location>
        <begin position="444"/>
        <end position="448"/>
    </location>
    <ligand>
        <name>AMP</name>
        <dbReference type="ChEBI" id="CHEBI:456215"/>
    </ligand>
</feature>
<keyword evidence="9 18" id="KW-0630">Potassium</keyword>
<keyword evidence="5 18" id="KW-0479">Metal-binding</keyword>
<comment type="catalytic activity">
    <reaction evidence="15 17 19">
        <text>(6S)-NADHX + ADP = AMP + phosphate + NADH + H(+)</text>
        <dbReference type="Rhea" id="RHEA:32223"/>
        <dbReference type="ChEBI" id="CHEBI:15378"/>
        <dbReference type="ChEBI" id="CHEBI:43474"/>
        <dbReference type="ChEBI" id="CHEBI:57945"/>
        <dbReference type="ChEBI" id="CHEBI:64074"/>
        <dbReference type="ChEBI" id="CHEBI:456215"/>
        <dbReference type="ChEBI" id="CHEBI:456216"/>
        <dbReference type="EC" id="4.2.1.136"/>
    </reaction>
</comment>
<evidence type="ECO:0000256" key="16">
    <source>
        <dbReference type="ARBA" id="ARBA00049209"/>
    </source>
</evidence>
<dbReference type="GO" id="GO:0052855">
    <property type="term" value="F:ADP-dependent NAD(P)H-hydrate dehydratase activity"/>
    <property type="evidence" value="ECO:0007669"/>
    <property type="project" value="UniProtKB-UniRule"/>
</dbReference>
<comment type="similarity">
    <text evidence="17">Belongs to the NnrD/CARKD family.</text>
</comment>
<dbReference type="PROSITE" id="PS01050">
    <property type="entry name" value="YJEF_C_2"/>
    <property type="match status" value="1"/>
</dbReference>
<feature type="binding site" evidence="17">
    <location>
        <position position="473"/>
    </location>
    <ligand>
        <name>AMP</name>
        <dbReference type="ChEBI" id="CHEBI:456215"/>
    </ligand>
</feature>
<evidence type="ECO:0000256" key="1">
    <source>
        <dbReference type="ARBA" id="ARBA00000013"/>
    </source>
</evidence>
<feature type="binding site" evidence="17">
    <location>
        <position position="295"/>
    </location>
    <ligand>
        <name>(6S)-NADPHX</name>
        <dbReference type="ChEBI" id="CHEBI:64076"/>
    </ligand>
</feature>
<dbReference type="InterPro" id="IPR030677">
    <property type="entry name" value="Nnr"/>
</dbReference>
<keyword evidence="24" id="KW-1185">Reference proteome</keyword>
<dbReference type="GO" id="GO:0046496">
    <property type="term" value="P:nicotinamide nucleotide metabolic process"/>
    <property type="evidence" value="ECO:0007669"/>
    <property type="project" value="UniProtKB-UniRule"/>
</dbReference>
<evidence type="ECO:0000256" key="14">
    <source>
        <dbReference type="ARBA" id="ARBA00025153"/>
    </source>
</evidence>
<comment type="function">
    <text evidence="17">Catalyzes the dehydration of the S-form of NAD(P)HX at the expense of ADP, which is converted to AMP. Together with NAD(P)HX epimerase, which catalyzes the epimerization of the S- and R-forms, the enzyme allows the repair of both epimers of NAD(P)HX, a damaged form of NAD(P)H that is a result of enzymatic or heat-dependent hydration.</text>
</comment>
<feature type="binding site" evidence="18">
    <location>
        <begin position="166"/>
        <end position="172"/>
    </location>
    <ligand>
        <name>(6S)-NADPHX</name>
        <dbReference type="ChEBI" id="CHEBI:64076"/>
    </ligand>
</feature>
<evidence type="ECO:0000313" key="24">
    <source>
        <dbReference type="Proteomes" id="UP000301751"/>
    </source>
</evidence>
<evidence type="ECO:0000256" key="4">
    <source>
        <dbReference type="ARBA" id="ARBA00009524"/>
    </source>
</evidence>
<dbReference type="Gene3D" id="3.40.50.10260">
    <property type="entry name" value="YjeF N-terminal domain"/>
    <property type="match status" value="1"/>
</dbReference>
<keyword evidence="7 17" id="KW-0067">ATP-binding</keyword>
<dbReference type="SUPFAM" id="SSF53613">
    <property type="entry name" value="Ribokinase-like"/>
    <property type="match status" value="1"/>
</dbReference>
<feature type="binding site" evidence="17">
    <location>
        <position position="407"/>
    </location>
    <ligand>
        <name>(6S)-NADPHX</name>
        <dbReference type="ChEBI" id="CHEBI:64076"/>
    </ligand>
</feature>
<dbReference type="InterPro" id="IPR004443">
    <property type="entry name" value="YjeF_N_dom"/>
</dbReference>
<dbReference type="EMBL" id="BJCL01000002">
    <property type="protein sequence ID" value="GCL62304.1"/>
    <property type="molecule type" value="Genomic_DNA"/>
</dbReference>
<evidence type="ECO:0000256" key="11">
    <source>
        <dbReference type="ARBA" id="ARBA00023235"/>
    </source>
</evidence>
<comment type="catalytic activity">
    <reaction evidence="1 18 19">
        <text>(6R)-NADHX = (6S)-NADHX</text>
        <dbReference type="Rhea" id="RHEA:32215"/>
        <dbReference type="ChEBI" id="CHEBI:64074"/>
        <dbReference type="ChEBI" id="CHEBI:64075"/>
        <dbReference type="EC" id="5.1.99.6"/>
    </reaction>
</comment>
<evidence type="ECO:0000256" key="17">
    <source>
        <dbReference type="HAMAP-Rule" id="MF_01965"/>
    </source>
</evidence>
<dbReference type="InterPro" id="IPR017953">
    <property type="entry name" value="Carbohydrate_kinase_pred_CS"/>
</dbReference>
<keyword evidence="12 17" id="KW-0456">Lyase</keyword>
<evidence type="ECO:0000256" key="3">
    <source>
        <dbReference type="ARBA" id="ARBA00006001"/>
    </source>
</evidence>
<comment type="caution">
    <text evidence="18">Lacks conserved residue(s) required for the propagation of feature annotation.</text>
</comment>
<dbReference type="Gene3D" id="3.40.1190.20">
    <property type="match status" value="1"/>
</dbReference>
<comment type="subunit">
    <text evidence="17">Homotetramer.</text>
</comment>
<dbReference type="Proteomes" id="UP000301751">
    <property type="component" value="Unassembled WGS sequence"/>
</dbReference>
<dbReference type="HAMAP" id="MF_01965">
    <property type="entry name" value="NADHX_dehydratase"/>
    <property type="match status" value="1"/>
</dbReference>
<feature type="binding site" evidence="18">
    <location>
        <position position="162"/>
    </location>
    <ligand>
        <name>K(+)</name>
        <dbReference type="ChEBI" id="CHEBI:29103"/>
    </ligand>
</feature>
<evidence type="ECO:0000256" key="20">
    <source>
        <dbReference type="SAM" id="MobiDB-lite"/>
    </source>
</evidence>
<dbReference type="InterPro" id="IPR000631">
    <property type="entry name" value="CARKD"/>
</dbReference>
<feature type="binding site" evidence="18">
    <location>
        <begin position="96"/>
        <end position="100"/>
    </location>
    <ligand>
        <name>(6S)-NADPHX</name>
        <dbReference type="ChEBI" id="CHEBI:64076"/>
    </ligand>
</feature>
<keyword evidence="10 17" id="KW-0520">NAD</keyword>
<dbReference type="InterPro" id="IPR036652">
    <property type="entry name" value="YjeF_N_dom_sf"/>
</dbReference>
<gene>
    <name evidence="17" type="primary">nnrD</name>
    <name evidence="18" type="synonym">nnrE</name>
    <name evidence="23" type="ORF">AQPW35_13850</name>
</gene>
<comment type="catalytic activity">
    <reaction evidence="16 17 19">
        <text>(6S)-NADPHX + ADP = AMP + phosphate + NADPH + H(+)</text>
        <dbReference type="Rhea" id="RHEA:32235"/>
        <dbReference type="ChEBI" id="CHEBI:15378"/>
        <dbReference type="ChEBI" id="CHEBI:43474"/>
        <dbReference type="ChEBI" id="CHEBI:57783"/>
        <dbReference type="ChEBI" id="CHEBI:64076"/>
        <dbReference type="ChEBI" id="CHEBI:456215"/>
        <dbReference type="ChEBI" id="CHEBI:456216"/>
        <dbReference type="EC" id="4.2.1.136"/>
    </reaction>
</comment>
<dbReference type="PIRSF" id="PIRSF017184">
    <property type="entry name" value="Nnr"/>
    <property type="match status" value="1"/>
</dbReference>
<feature type="domain" description="YjeF N-terminal" evidence="22">
    <location>
        <begin position="50"/>
        <end position="253"/>
    </location>
</feature>
<dbReference type="GO" id="GO:0046872">
    <property type="term" value="F:metal ion binding"/>
    <property type="evidence" value="ECO:0007669"/>
    <property type="project" value="UniProtKB-UniRule"/>
</dbReference>
<evidence type="ECO:0000256" key="2">
    <source>
        <dbReference type="ARBA" id="ARBA00000909"/>
    </source>
</evidence>
<feature type="binding site" evidence="18">
    <location>
        <position position="195"/>
    </location>
    <ligand>
        <name>(6S)-NADPHX</name>
        <dbReference type="ChEBI" id="CHEBI:64076"/>
    </ligand>
</feature>
<comment type="cofactor">
    <cofactor evidence="17">
        <name>Mg(2+)</name>
        <dbReference type="ChEBI" id="CHEBI:18420"/>
    </cofactor>
</comment>
<evidence type="ECO:0000256" key="7">
    <source>
        <dbReference type="ARBA" id="ARBA00022840"/>
    </source>
</evidence>
<comment type="catalytic activity">
    <reaction evidence="2 18 19">
        <text>(6R)-NADPHX = (6S)-NADPHX</text>
        <dbReference type="Rhea" id="RHEA:32227"/>
        <dbReference type="ChEBI" id="CHEBI:64076"/>
        <dbReference type="ChEBI" id="CHEBI:64077"/>
        <dbReference type="EC" id="5.1.99.6"/>
    </reaction>
</comment>
<keyword evidence="6 17" id="KW-0547">Nucleotide-binding</keyword>
<comment type="similarity">
    <text evidence="18">Belongs to the NnrE/AIBP family.</text>
</comment>
<dbReference type="PROSITE" id="PS51385">
    <property type="entry name" value="YJEF_N"/>
    <property type="match status" value="1"/>
</dbReference>
<comment type="cofactor">
    <cofactor evidence="18 19">
        <name>K(+)</name>
        <dbReference type="ChEBI" id="CHEBI:29103"/>
    </cofactor>
    <text evidence="18 19">Binds 1 potassium ion per subunit.</text>
</comment>
<evidence type="ECO:0000313" key="23">
    <source>
        <dbReference type="EMBL" id="GCL62304.1"/>
    </source>
</evidence>
<keyword evidence="11 18" id="KW-0413">Isomerase</keyword>
<evidence type="ECO:0000256" key="18">
    <source>
        <dbReference type="HAMAP-Rule" id="MF_01966"/>
    </source>
</evidence>
<evidence type="ECO:0000256" key="13">
    <source>
        <dbReference type="ARBA" id="ARBA00023268"/>
    </source>
</evidence>
<keyword evidence="13" id="KW-0511">Multifunctional enzyme</keyword>
<dbReference type="InterPro" id="IPR029056">
    <property type="entry name" value="Ribokinase-like"/>
</dbReference>
<evidence type="ECO:0000259" key="22">
    <source>
        <dbReference type="PROSITE" id="PS51385"/>
    </source>
</evidence>
<dbReference type="NCBIfam" id="TIGR00196">
    <property type="entry name" value="yjeF_cterm"/>
    <property type="match status" value="1"/>
</dbReference>
<evidence type="ECO:0000256" key="19">
    <source>
        <dbReference type="PIRNR" id="PIRNR017184"/>
    </source>
</evidence>
<feature type="binding site" evidence="17">
    <location>
        <position position="474"/>
    </location>
    <ligand>
        <name>(6S)-NADPHX</name>
        <dbReference type="ChEBI" id="CHEBI:64076"/>
    </ligand>
</feature>
<evidence type="ECO:0000256" key="9">
    <source>
        <dbReference type="ARBA" id="ARBA00022958"/>
    </source>
</evidence>
<feature type="binding site" evidence="17">
    <location>
        <position position="353"/>
    </location>
    <ligand>
        <name>(6S)-NADPHX</name>
        <dbReference type="ChEBI" id="CHEBI:64076"/>
    </ligand>
</feature>
<dbReference type="HAMAP" id="MF_01966">
    <property type="entry name" value="NADHX_epimerase"/>
    <property type="match status" value="1"/>
</dbReference>
<dbReference type="GO" id="GO:0110051">
    <property type="term" value="P:metabolite repair"/>
    <property type="evidence" value="ECO:0007669"/>
    <property type="project" value="TreeGrafter"/>
</dbReference>
<evidence type="ECO:0000256" key="15">
    <source>
        <dbReference type="ARBA" id="ARBA00048238"/>
    </source>
</evidence>
<feature type="binding site" evidence="18">
    <location>
        <position position="97"/>
    </location>
    <ligand>
        <name>K(+)</name>
        <dbReference type="ChEBI" id="CHEBI:29103"/>
    </ligand>
</feature>
<organism evidence="23 24">
    <name type="scientific">Pseudaquabacterium pictum</name>
    <dbReference type="NCBI Taxonomy" id="2315236"/>
    <lineage>
        <taxon>Bacteria</taxon>
        <taxon>Pseudomonadati</taxon>
        <taxon>Pseudomonadota</taxon>
        <taxon>Betaproteobacteria</taxon>
        <taxon>Burkholderiales</taxon>
        <taxon>Sphaerotilaceae</taxon>
        <taxon>Pseudaquabacterium</taxon>
    </lineage>
</organism>
<evidence type="ECO:0000256" key="5">
    <source>
        <dbReference type="ARBA" id="ARBA00022723"/>
    </source>
</evidence>
<dbReference type="PANTHER" id="PTHR12592:SF0">
    <property type="entry name" value="ATP-DEPENDENT (S)-NAD(P)H-HYDRATE DEHYDRATASE"/>
    <property type="match status" value="1"/>
</dbReference>
<dbReference type="EC" id="4.2.1.136" evidence="19"/>
<comment type="similarity">
    <text evidence="4 19">In the C-terminal section; belongs to the NnrD/CARKD family.</text>
</comment>
<evidence type="ECO:0000259" key="21">
    <source>
        <dbReference type="PROSITE" id="PS51383"/>
    </source>
</evidence>
<feature type="binding site" evidence="18">
    <location>
        <position position="198"/>
    </location>
    <ligand>
        <name>K(+)</name>
        <dbReference type="ChEBI" id="CHEBI:29103"/>
    </ligand>
</feature>
<evidence type="ECO:0000256" key="12">
    <source>
        <dbReference type="ARBA" id="ARBA00023239"/>
    </source>
</evidence>
<dbReference type="GO" id="GO:0052856">
    <property type="term" value="F:NAD(P)HX epimerase activity"/>
    <property type="evidence" value="ECO:0007669"/>
    <property type="project" value="UniProtKB-UniRule"/>
</dbReference>
<keyword evidence="8 17" id="KW-0521">NADP</keyword>
<dbReference type="PANTHER" id="PTHR12592">
    <property type="entry name" value="ATP-DEPENDENT (S)-NAD(P)H-HYDRATE DEHYDRATASE FAMILY MEMBER"/>
    <property type="match status" value="1"/>
</dbReference>
<dbReference type="Pfam" id="PF03853">
    <property type="entry name" value="YjeF_N"/>
    <property type="match status" value="1"/>
</dbReference>
<sequence length="531" mass="52834">MRASKAANPGRSALPRPAVASPMPLPCPAHGPQPVLPSLRGWALHGSSASRAIEQAALASAAPHALMARAGLAVARLAVALAPGARRVWIACGPGNNGGDGLVAARHLQALGWEAAVSLLGDTARLPADAADALQQARQAGVPITPGLPMAGNTAAPGLAIDALLGLGSRRAPDGLLAEAVRLLNQGPAPVLAVDLPTGLCADSGRPLGETAVNAQHTLALLTLKPGLFTAQGRDHAGRVWLDGLGVAAATNSTTAWLTGPEAIQQTLPGRLHAQHKGSFGDVLVLGGATGMGGAALLAARAALAAGAGRTLVTRLDGDHAPDPLRPELMPRALADALQPALLQRATVVCGCGGGSAVAEHLAAVLLHAPQLVLDADGLNAVAADGALRTALQARSARGQATVLTPHPLEAARLLGSSTAAVQADRLGQAQALAEALQATVVLKGSGSVIASPGRPPWINPTGNARLGTGGSGDVLAGWLGGLWSQAADRDAHTAAAAAAWLHGRAAEAGDPRLPLRAGDLIDAMAASLPA</sequence>
<evidence type="ECO:0000256" key="10">
    <source>
        <dbReference type="ARBA" id="ARBA00023027"/>
    </source>
</evidence>
<dbReference type="CDD" id="cd01171">
    <property type="entry name" value="YXKO-related"/>
    <property type="match status" value="1"/>
</dbReference>
<accession>A0A480AL41</accession>
<evidence type="ECO:0000256" key="8">
    <source>
        <dbReference type="ARBA" id="ARBA00022857"/>
    </source>
</evidence>